<dbReference type="EMBL" id="JBHSZI010000001">
    <property type="protein sequence ID" value="MFC7058380.1"/>
    <property type="molecule type" value="Genomic_DNA"/>
</dbReference>
<dbReference type="SUPFAM" id="SSF53649">
    <property type="entry name" value="Alkaline phosphatase-like"/>
    <property type="match status" value="1"/>
</dbReference>
<name>A0ABD5W4A1_9EURY</name>
<dbReference type="Gene3D" id="3.40.720.10">
    <property type="entry name" value="Alkaline Phosphatase, subunit A"/>
    <property type="match status" value="1"/>
</dbReference>
<dbReference type="RefSeq" id="WP_382185291.1">
    <property type="nucleotide sequence ID" value="NZ_JBHSZI010000001.1"/>
</dbReference>
<dbReference type="InterPro" id="IPR017850">
    <property type="entry name" value="Alkaline_phosphatase_core_sf"/>
</dbReference>
<comment type="caution">
    <text evidence="2">The sequence shown here is derived from an EMBL/GenBank/DDBJ whole genome shotgun (WGS) entry which is preliminary data.</text>
</comment>
<protein>
    <submittedName>
        <fullName evidence="2">Sulfatase-like hydrolase/transferase</fullName>
    </submittedName>
</protein>
<keyword evidence="3" id="KW-1185">Reference proteome</keyword>
<gene>
    <name evidence="2" type="ORF">ACFQQG_09585</name>
</gene>
<dbReference type="AlphaFoldDB" id="A0ABD5W4A1"/>
<reference evidence="2 3" key="1">
    <citation type="journal article" date="2019" name="Int. J. Syst. Evol. Microbiol.">
        <title>The Global Catalogue of Microorganisms (GCM) 10K type strain sequencing project: providing services to taxonomists for standard genome sequencing and annotation.</title>
        <authorList>
            <consortium name="The Broad Institute Genomics Platform"/>
            <consortium name="The Broad Institute Genome Sequencing Center for Infectious Disease"/>
            <person name="Wu L."/>
            <person name="Ma J."/>
        </authorList>
    </citation>
    <scope>NUCLEOTIDE SEQUENCE [LARGE SCALE GENOMIC DNA]</scope>
    <source>
        <strain evidence="2 3">JCM 30072</strain>
    </source>
</reference>
<feature type="domain" description="Sulfatase N-terminal" evidence="1">
    <location>
        <begin position="6"/>
        <end position="132"/>
    </location>
</feature>
<evidence type="ECO:0000259" key="1">
    <source>
        <dbReference type="Pfam" id="PF00884"/>
    </source>
</evidence>
<sequence>MSEARPNIVVIVMDTARADAFSSKEPSLTPNFDTLSSTGTAYSRSFSVSPWTLPSHASLFTGMVPSKHGAHAGHKRLEQEHERLPAVLSDAGYQTVAVSNNTWLSEEFGFARGFDTFRKNWQYIQSDVDLEQLPGRKKDSTNFVALLLVSSMGTH</sequence>
<dbReference type="InterPro" id="IPR052701">
    <property type="entry name" value="GAG_Ulvan_Degrading_Sulfatases"/>
</dbReference>
<proteinExistence type="predicted"/>
<dbReference type="InterPro" id="IPR000917">
    <property type="entry name" value="Sulfatase_N"/>
</dbReference>
<organism evidence="2 3">
    <name type="scientific">Halovenus salina</name>
    <dbReference type="NCBI Taxonomy" id="1510225"/>
    <lineage>
        <taxon>Archaea</taxon>
        <taxon>Methanobacteriati</taxon>
        <taxon>Methanobacteriota</taxon>
        <taxon>Stenosarchaea group</taxon>
        <taxon>Halobacteria</taxon>
        <taxon>Halobacteriales</taxon>
        <taxon>Haloarculaceae</taxon>
        <taxon>Halovenus</taxon>
    </lineage>
</organism>
<dbReference type="PANTHER" id="PTHR43751">
    <property type="entry name" value="SULFATASE"/>
    <property type="match status" value="1"/>
</dbReference>
<accession>A0ABD5W4A1</accession>
<dbReference type="PANTHER" id="PTHR43751:SF3">
    <property type="entry name" value="SULFATASE N-TERMINAL DOMAIN-CONTAINING PROTEIN"/>
    <property type="match status" value="1"/>
</dbReference>
<evidence type="ECO:0000313" key="3">
    <source>
        <dbReference type="Proteomes" id="UP001596445"/>
    </source>
</evidence>
<dbReference type="Pfam" id="PF00884">
    <property type="entry name" value="Sulfatase"/>
    <property type="match status" value="1"/>
</dbReference>
<dbReference type="Proteomes" id="UP001596445">
    <property type="component" value="Unassembled WGS sequence"/>
</dbReference>
<evidence type="ECO:0000313" key="2">
    <source>
        <dbReference type="EMBL" id="MFC7058380.1"/>
    </source>
</evidence>